<dbReference type="PANTHER" id="PTHR12526">
    <property type="entry name" value="GLYCOSYLTRANSFERASE"/>
    <property type="match status" value="1"/>
</dbReference>
<organism evidence="3 4">
    <name type="scientific">Singulisphaera acidiphila (strain ATCC BAA-1392 / DSM 18658 / VKM B-2454 / MOB10)</name>
    <dbReference type="NCBI Taxonomy" id="886293"/>
    <lineage>
        <taxon>Bacteria</taxon>
        <taxon>Pseudomonadati</taxon>
        <taxon>Planctomycetota</taxon>
        <taxon>Planctomycetia</taxon>
        <taxon>Isosphaerales</taxon>
        <taxon>Isosphaeraceae</taxon>
        <taxon>Singulisphaera</taxon>
    </lineage>
</organism>
<dbReference type="KEGG" id="saci:Sinac_2477"/>
<keyword evidence="3" id="KW-0808">Transferase</keyword>
<dbReference type="AlphaFoldDB" id="L0DDP1"/>
<dbReference type="STRING" id="886293.Sinac_2477"/>
<dbReference type="RefSeq" id="WP_015245938.1">
    <property type="nucleotide sequence ID" value="NC_019892.1"/>
</dbReference>
<evidence type="ECO:0000259" key="2">
    <source>
        <dbReference type="Pfam" id="PF13439"/>
    </source>
</evidence>
<dbReference type="SUPFAM" id="SSF53756">
    <property type="entry name" value="UDP-Glycosyltransferase/glycogen phosphorylase"/>
    <property type="match status" value="1"/>
</dbReference>
<dbReference type="InterPro" id="IPR028098">
    <property type="entry name" value="Glyco_trans_4-like_N"/>
</dbReference>
<proteinExistence type="predicted"/>
<dbReference type="Pfam" id="PF00534">
    <property type="entry name" value="Glycos_transf_1"/>
    <property type="match status" value="1"/>
</dbReference>
<dbReference type="Gene3D" id="3.40.50.2000">
    <property type="entry name" value="Glycogen Phosphorylase B"/>
    <property type="match status" value="2"/>
</dbReference>
<protein>
    <submittedName>
        <fullName evidence="3">Glycosyltransferase</fullName>
    </submittedName>
</protein>
<gene>
    <name evidence="3" type="ordered locus">Sinac_2477</name>
</gene>
<dbReference type="HOGENOM" id="CLU_009583_0_3_0"/>
<dbReference type="GO" id="GO:0016757">
    <property type="term" value="F:glycosyltransferase activity"/>
    <property type="evidence" value="ECO:0007669"/>
    <property type="project" value="InterPro"/>
</dbReference>
<dbReference type="InterPro" id="IPR001296">
    <property type="entry name" value="Glyco_trans_1"/>
</dbReference>
<dbReference type="eggNOG" id="COG0438">
    <property type="taxonomic scope" value="Bacteria"/>
</dbReference>
<reference evidence="3 4" key="1">
    <citation type="submission" date="2012-02" db="EMBL/GenBank/DDBJ databases">
        <title>Complete sequence of chromosome of Singulisphaera acidiphila DSM 18658.</title>
        <authorList>
            <consortium name="US DOE Joint Genome Institute (JGI-PGF)"/>
            <person name="Lucas S."/>
            <person name="Copeland A."/>
            <person name="Lapidus A."/>
            <person name="Glavina del Rio T."/>
            <person name="Dalin E."/>
            <person name="Tice H."/>
            <person name="Bruce D."/>
            <person name="Goodwin L."/>
            <person name="Pitluck S."/>
            <person name="Peters L."/>
            <person name="Ovchinnikova G."/>
            <person name="Chertkov O."/>
            <person name="Kyrpides N."/>
            <person name="Mavromatis K."/>
            <person name="Ivanova N."/>
            <person name="Brettin T."/>
            <person name="Detter J.C."/>
            <person name="Han C."/>
            <person name="Larimer F."/>
            <person name="Land M."/>
            <person name="Hauser L."/>
            <person name="Markowitz V."/>
            <person name="Cheng J.-F."/>
            <person name="Hugenholtz P."/>
            <person name="Woyke T."/>
            <person name="Wu D."/>
            <person name="Tindall B."/>
            <person name="Pomrenke H."/>
            <person name="Brambilla E."/>
            <person name="Klenk H.-P."/>
            <person name="Eisen J.A."/>
        </authorList>
    </citation>
    <scope>NUCLEOTIDE SEQUENCE [LARGE SCALE GENOMIC DNA]</scope>
    <source>
        <strain evidence="4">ATCC BAA-1392 / DSM 18658 / VKM B-2454 / MOB10</strain>
    </source>
</reference>
<dbReference type="OrthoDB" id="232381at2"/>
<dbReference type="Pfam" id="PF13439">
    <property type="entry name" value="Glyco_transf_4"/>
    <property type="match status" value="1"/>
</dbReference>
<dbReference type="Proteomes" id="UP000010798">
    <property type="component" value="Chromosome"/>
</dbReference>
<name>L0DDP1_SINAD</name>
<dbReference type="PANTHER" id="PTHR12526:SF630">
    <property type="entry name" value="GLYCOSYLTRANSFERASE"/>
    <property type="match status" value="1"/>
</dbReference>
<evidence type="ECO:0000313" key="4">
    <source>
        <dbReference type="Proteomes" id="UP000010798"/>
    </source>
</evidence>
<accession>L0DDP1</accession>
<feature type="domain" description="Glycosyltransferase subfamily 4-like N-terminal" evidence="2">
    <location>
        <begin position="18"/>
        <end position="174"/>
    </location>
</feature>
<evidence type="ECO:0000259" key="1">
    <source>
        <dbReference type="Pfam" id="PF00534"/>
    </source>
</evidence>
<keyword evidence="4" id="KW-1185">Reference proteome</keyword>
<sequence length="391" mass="42855">MAETKMTVCQVLFTLMHGGAEVLAMRIARRLSGQFRMTFACLEGLGPLGEQLRSDGFDVQVFARRPGIDWRCASRLADLFHREHVDVVHAHQYGPFFYSALARHFGAHMPIVLTEHGRAFPDNTSRTHHFANRLLLRRRDRVAGVGCEVRRGLIDKEGFSAGRVQVIYNGIDLSPYAGEAPDREVVRREIGVAPGDLLVAHVARLEAIKDHGTAIRTLEQLIRIQGNARLVIVGDGPEAGRIEAMIRDRGLEAHVRMLGHRLDVPKLLRAADLALLTSVSEGIPLSLIEAMAAGLPVVSTRVGGVPEVVEEGRTGFLAPAGDSVTLAGHLALLAGDRDLRTRLGRAGRERVWAMFSEDQMVASYIQIYREVAGQRAVGDERQPQTLASQGA</sequence>
<evidence type="ECO:0000313" key="3">
    <source>
        <dbReference type="EMBL" id="AGA26786.1"/>
    </source>
</evidence>
<feature type="domain" description="Glycosyl transferase family 1" evidence="1">
    <location>
        <begin position="183"/>
        <end position="350"/>
    </location>
</feature>
<dbReference type="EMBL" id="CP003364">
    <property type="protein sequence ID" value="AGA26786.1"/>
    <property type="molecule type" value="Genomic_DNA"/>
</dbReference>